<dbReference type="Pfam" id="PF08337">
    <property type="entry name" value="Plexin_cytopl"/>
    <property type="match status" value="1"/>
</dbReference>
<dbReference type="InterPro" id="IPR031148">
    <property type="entry name" value="Plexin"/>
</dbReference>
<dbReference type="Proteomes" id="UP000694857">
    <property type="component" value="Chromosome X"/>
</dbReference>
<gene>
    <name evidence="18" type="primary">PLXNB3</name>
</gene>
<dbReference type="FunFam" id="1.10.506.10:FF:000010">
    <property type="entry name" value="Plexin B1"/>
    <property type="match status" value="1"/>
</dbReference>
<keyword evidence="4" id="KW-0812">Transmembrane</keyword>
<dbReference type="InterPro" id="IPR015943">
    <property type="entry name" value="WD40/YVTN_repeat-like_dom_sf"/>
</dbReference>
<dbReference type="SMART" id="SM00429">
    <property type="entry name" value="IPT"/>
    <property type="match status" value="3"/>
</dbReference>
<name>A0A8B8WE44_BALMU</name>
<keyword evidence="8" id="KW-1133">Transmembrane helix</keyword>
<organism evidence="17 18">
    <name type="scientific">Balaenoptera musculus</name>
    <name type="common">Blue whale</name>
    <dbReference type="NCBI Taxonomy" id="9771"/>
    <lineage>
        <taxon>Eukaryota</taxon>
        <taxon>Metazoa</taxon>
        <taxon>Chordata</taxon>
        <taxon>Craniata</taxon>
        <taxon>Vertebrata</taxon>
        <taxon>Euteleostomi</taxon>
        <taxon>Mammalia</taxon>
        <taxon>Eutheria</taxon>
        <taxon>Laurasiatheria</taxon>
        <taxon>Artiodactyla</taxon>
        <taxon>Whippomorpha</taxon>
        <taxon>Cetacea</taxon>
        <taxon>Mysticeti</taxon>
        <taxon>Balaenopteridae</taxon>
        <taxon>Balaenoptera</taxon>
    </lineage>
</organism>
<feature type="region of interest" description="Disordered" evidence="15">
    <location>
        <begin position="607"/>
        <end position="626"/>
    </location>
</feature>
<keyword evidence="11" id="KW-0675">Receptor</keyword>
<dbReference type="FunFam" id="2.60.40.10:FF:000203">
    <property type="entry name" value="Plexin B2"/>
    <property type="match status" value="1"/>
</dbReference>
<dbReference type="SUPFAM" id="SSF101912">
    <property type="entry name" value="Sema domain"/>
    <property type="match status" value="1"/>
</dbReference>
<evidence type="ECO:0000256" key="14">
    <source>
        <dbReference type="PROSITE-ProRule" id="PRU00352"/>
    </source>
</evidence>
<evidence type="ECO:0000259" key="16">
    <source>
        <dbReference type="PROSITE" id="PS51004"/>
    </source>
</evidence>
<dbReference type="SMART" id="SM00423">
    <property type="entry name" value="PSI"/>
    <property type="match status" value="3"/>
</dbReference>
<dbReference type="InterPro" id="IPR002165">
    <property type="entry name" value="Plexin_repeat"/>
</dbReference>
<dbReference type="Gene3D" id="3.30.1680.10">
    <property type="entry name" value="ligand-binding face of the semaphorins, domain 2"/>
    <property type="match status" value="1"/>
</dbReference>
<dbReference type="FunFam" id="2.130.10.10:FF:000270">
    <property type="entry name" value="plexin-B3 isoform X3"/>
    <property type="match status" value="1"/>
</dbReference>
<dbReference type="InterPro" id="IPR016201">
    <property type="entry name" value="PSI"/>
</dbReference>
<evidence type="ECO:0000256" key="10">
    <source>
        <dbReference type="ARBA" id="ARBA00023157"/>
    </source>
</evidence>
<dbReference type="Pfam" id="PF01833">
    <property type="entry name" value="TIG"/>
    <property type="match status" value="3"/>
</dbReference>
<dbReference type="CTD" id="5365"/>
<dbReference type="Pfam" id="PF20170">
    <property type="entry name" value="Plexin_RBD"/>
    <property type="match status" value="1"/>
</dbReference>
<dbReference type="InterPro" id="IPR013548">
    <property type="entry name" value="Plexin_cytoplasmic_RasGAP_dom"/>
</dbReference>
<dbReference type="InterPro" id="IPR046800">
    <property type="entry name" value="Plexin_RBD"/>
</dbReference>
<comment type="caution">
    <text evidence="14">Lacks conserved residue(s) required for the propagation of feature annotation.</text>
</comment>
<dbReference type="InterPro" id="IPR014756">
    <property type="entry name" value="Ig_E-set"/>
</dbReference>
<evidence type="ECO:0000256" key="13">
    <source>
        <dbReference type="ARBA" id="ARBA00070679"/>
    </source>
</evidence>
<dbReference type="Pfam" id="PF24479">
    <property type="entry name" value="PSI_PlexinA-B"/>
    <property type="match status" value="1"/>
</dbReference>
<dbReference type="GO" id="GO:0005886">
    <property type="term" value="C:plasma membrane"/>
    <property type="evidence" value="ECO:0007669"/>
    <property type="project" value="UniProtKB-SubCell"/>
</dbReference>
<reference evidence="18" key="1">
    <citation type="submission" date="2025-08" db="UniProtKB">
        <authorList>
            <consortium name="RefSeq"/>
        </authorList>
    </citation>
    <scope>IDENTIFICATION</scope>
    <source>
        <tissue evidence="18">Epidermis and Blubber</tissue>
    </source>
</reference>
<dbReference type="InterPro" id="IPR001627">
    <property type="entry name" value="Semap_dom"/>
</dbReference>
<dbReference type="SUPFAM" id="SSF48350">
    <property type="entry name" value="GTPase activation domain, GAP"/>
    <property type="match status" value="1"/>
</dbReference>
<evidence type="ECO:0000256" key="12">
    <source>
        <dbReference type="ARBA" id="ARBA00023180"/>
    </source>
</evidence>
<dbReference type="Gene3D" id="2.60.40.10">
    <property type="entry name" value="Immunoglobulins"/>
    <property type="match status" value="3"/>
</dbReference>
<dbReference type="InterPro" id="IPR013783">
    <property type="entry name" value="Ig-like_fold"/>
</dbReference>
<evidence type="ECO:0000256" key="9">
    <source>
        <dbReference type="ARBA" id="ARBA00023136"/>
    </source>
</evidence>
<dbReference type="Gene3D" id="3.10.20.90">
    <property type="entry name" value="Phosphatidylinositol 3-kinase Catalytic Subunit, Chain A, domain 1"/>
    <property type="match status" value="1"/>
</dbReference>
<evidence type="ECO:0000256" key="3">
    <source>
        <dbReference type="ARBA" id="ARBA00022475"/>
    </source>
</evidence>
<evidence type="ECO:0000256" key="6">
    <source>
        <dbReference type="ARBA" id="ARBA00022737"/>
    </source>
</evidence>
<feature type="domain" description="Sema" evidence="16">
    <location>
        <begin position="83"/>
        <end position="523"/>
    </location>
</feature>
<dbReference type="CDD" id="cd11277">
    <property type="entry name" value="Sema_plexin_B3"/>
    <property type="match status" value="1"/>
</dbReference>
<dbReference type="PANTHER" id="PTHR22625">
    <property type="entry name" value="PLEXIN"/>
    <property type="match status" value="1"/>
</dbReference>
<protein>
    <recommendedName>
        <fullName evidence="13">Plexin-B3</fullName>
    </recommendedName>
</protein>
<dbReference type="FunFam" id="2.60.40.10:FF:000320">
    <property type="entry name" value="Plexin A1"/>
    <property type="match status" value="1"/>
</dbReference>
<proteinExistence type="inferred from homology"/>
<dbReference type="Pfam" id="PF01437">
    <property type="entry name" value="PSI"/>
    <property type="match status" value="1"/>
</dbReference>
<dbReference type="GeneID" id="118888485"/>
<evidence type="ECO:0000256" key="5">
    <source>
        <dbReference type="ARBA" id="ARBA00022729"/>
    </source>
</evidence>
<dbReference type="GO" id="GO:0007399">
    <property type="term" value="P:nervous system development"/>
    <property type="evidence" value="ECO:0007669"/>
    <property type="project" value="UniProtKB-KW"/>
</dbReference>
<dbReference type="Pfam" id="PF01403">
    <property type="entry name" value="Sema"/>
    <property type="match status" value="1"/>
</dbReference>
<keyword evidence="7" id="KW-0524">Neurogenesis</keyword>
<feature type="region of interest" description="Disordered" evidence="15">
    <location>
        <begin position="415"/>
        <end position="437"/>
    </location>
</feature>
<keyword evidence="3" id="KW-1003">Cell membrane</keyword>
<sequence>MGGEGLPGGLPWPVSPLPLAWTKAGIEGQDSPPARRQGYRGTMPPTAILCPSPLPRETPLLLPFAAGPAMAPRPPLGAHLLLVLPLLCPPLAPTRAHRFLAPNTTLNRLALAPGRGALYVGAVNRLFQLSPALRLESVAVTGPVLDSPDCVPFRDPAECPQARLTDNANQLLLVSGRARELVACGQVRQGVCEKRRLEDVAQLLYWAEDPGDGQFVAANAAGVATVGLVVPGPGRDLLLVARGLAGKLSGGVPPLTVRQLAGPQPFSSEGLGRLVVGDLSDYNNSYVAALAGARSAYFVFRRRGARAQAEYRSYVARVCLGDANLYSYVEVPLTCRGHGLIQAASLAPGALLGAFAAGPRGAQAALCAFPLADLDATMERARRLCYTTGGRGPSGMEEATVEYGVTSRCVTLPPDSPESYPCGDEHTPSPIAGRQPLEAGPLLQLGNSISAVAALRADGHTIAFLGDVQGQLHKVFLNGTRGQVYHSQQVGPPGSAISPDLLVDSSGSHVYVLTSQQVDRVPVAACPQFPDCSSCLQARDPLCGWCVLQGRCTRKGQCGRAAQPNQWLWSYEDGHCLHIQSLLPAHRPRQEQGQTSCRITLRAQVRGPRGEGRGRELEGQEPHDRPCRHHALPEHITLPLALMFEDVVVATTNFSFYDCSAVQALEAAAPCGACVGSLWRCHWCPQSSRCVYGERCPEGERTIYSAQQEDSQVRGPGACPRVEGLVGPLLVPVGWESRLALRVRNLQHFRGLPAAYHCWLELPGELQRLPASLEEVAGDAGLIHCQAQQFQPSMAQRELPVPIYVTRGEGQRLDNAHTLHVTLYDCAVGHPDCSHCQAANGSLGCLWCSHDQPTCRYGPLCPPGAVEPLCPTPSIDSVEPLTGPPEGGLALTILGSNLGRDFADVQDAVSVAGRPCSPDPSLYRISARIVCVTSPAPNGTVGPIQVAIKSRSPGISTQHFTYQDPVLLSLSPQWGPQAGGTQLTIHGQHLQTGGNISAFVGSQPCRIREPVCPEAIVCRTTPQASPGEAVVRVVFGRAQRTLLASPFRYTADPQLVAAEPSVSFRGGGRLIRVRGTGLDVVERPLLSVWLEAAEETAAALQPRDPTPRRSCRAPAAAPQACTQLEGGWLQCSTVCSVSSPSLLLCRSPAVPEGASPRRVFFALDNVHVDFARASGGQDFLYQPNPRLAPLSGARPYRLKPGHILDVEGEGLNLGISKEEVRVHIGDGECLVKTLTPTHLYCEPPPRAPQPTNGSRPPPQFVVQMGNVRLPLGPVQYEAEPALSAFPVEAQVGLGLGAAVLIAAVLLLTLMYRHKSKQALRDYQKVLVQLENLEIGVGDQCRKEFTDLMTEMTDLSSDLEASGIPFLDYRTYAERVFFPGRGHCPLQPALEGPGEEGRHAPVRQGLMQLSNLLNSKLFLLTLVHTLEEQPSFSQRDRCLVASLLSLALHGKLEYLTDIMKTLLGGLATHYVQKNPKLMLRRTETMAEKLLTNWVSICLYAFLREVAAEPLYVLLRAIQYQVDKGPVDAVTGKAKRTLNDSRLLREDVEFRPLTLMVLAGPGAGGAAGGSAAQRVPARVLDTDTITQVKEKVLDQVYKGTPFSQRPSVHTLDLGENPPLLPRPRLFSPVATQLCPTGTGCGLTGFPGSPQEWRSGLAGHLTLSDEDLTSVTQDRWKRLNTLQHYKVPDGATVRLIPQLHNGGAVSQSLAPSCPSGENIPMLEDSEEGGVRLWHLVKVTDEPEAAKARRSSLRERERERARAKAIPEIYLTRLLSMKGTLQKFVDDAFQAILSVNRPVPIAVKYLFDFLDELADKHGIEDPETLHIWKTNSLLLRFWVNTLKNPQLIFDVRVSDNVDAVLAVIAQTFMDSCTISEHKVGRDSPVNKLLYAREIPRYKQMVERYYSDIRQSSPASYQEMNSALAELSGNYTSAPHCLEALQELYTHIHRYYDQAATDTEPGQGGRWAEGQGLRRGGPLCPGRSSVPWRRTLRARRCNWPAACSRLPPWWRTR</sequence>
<accession>A0A8B8WE44</accession>
<dbReference type="SMART" id="SM00630">
    <property type="entry name" value="Sema"/>
    <property type="match status" value="1"/>
</dbReference>
<keyword evidence="6" id="KW-0677">Repeat</keyword>
<keyword evidence="5" id="KW-0732">Signal</keyword>
<keyword evidence="17" id="KW-1185">Reference proteome</keyword>
<keyword evidence="12" id="KW-0325">Glycoprotein</keyword>
<evidence type="ECO:0000256" key="11">
    <source>
        <dbReference type="ARBA" id="ARBA00023170"/>
    </source>
</evidence>
<dbReference type="SUPFAM" id="SSF103575">
    <property type="entry name" value="Plexin repeat"/>
    <property type="match status" value="1"/>
</dbReference>
<dbReference type="InterPro" id="IPR008936">
    <property type="entry name" value="Rho_GTPase_activation_prot"/>
</dbReference>
<evidence type="ECO:0000256" key="15">
    <source>
        <dbReference type="SAM" id="MobiDB-lite"/>
    </source>
</evidence>
<dbReference type="PROSITE" id="PS51004">
    <property type="entry name" value="SEMA"/>
    <property type="match status" value="1"/>
</dbReference>
<keyword evidence="9" id="KW-0472">Membrane</keyword>
<dbReference type="FunFam" id="2.60.40.10:FF:000970">
    <property type="entry name" value="Plexin B3"/>
    <property type="match status" value="1"/>
</dbReference>
<dbReference type="GO" id="GO:0008360">
    <property type="term" value="P:regulation of cell shape"/>
    <property type="evidence" value="ECO:0007669"/>
    <property type="project" value="TreeGrafter"/>
</dbReference>
<feature type="compositionally biased region" description="Basic and acidic residues" evidence="15">
    <location>
        <begin position="608"/>
        <end position="625"/>
    </location>
</feature>
<dbReference type="CDD" id="cd01179">
    <property type="entry name" value="IPT_plexin_repeat2"/>
    <property type="match status" value="1"/>
</dbReference>
<dbReference type="RefSeq" id="XP_036695431.1">
    <property type="nucleotide sequence ID" value="XM_036839536.1"/>
</dbReference>
<dbReference type="FunFam" id="1.10.506.10:FF:000012">
    <property type="entry name" value="Plexin B1"/>
    <property type="match status" value="1"/>
</dbReference>
<evidence type="ECO:0000313" key="17">
    <source>
        <dbReference type="Proteomes" id="UP000694857"/>
    </source>
</evidence>
<dbReference type="InterPro" id="IPR002909">
    <property type="entry name" value="IPT_dom"/>
</dbReference>
<dbReference type="GO" id="GO:0002116">
    <property type="term" value="C:semaphorin receptor complex"/>
    <property type="evidence" value="ECO:0007669"/>
    <property type="project" value="TreeGrafter"/>
</dbReference>
<dbReference type="Pfam" id="PF24317">
    <property type="entry name" value="PSI_Plexin-B"/>
    <property type="match status" value="1"/>
</dbReference>
<dbReference type="GO" id="GO:0050772">
    <property type="term" value="P:positive regulation of axonogenesis"/>
    <property type="evidence" value="ECO:0007669"/>
    <property type="project" value="TreeGrafter"/>
</dbReference>
<evidence type="ECO:0000313" key="18">
    <source>
        <dbReference type="RefSeq" id="XP_036695431.1"/>
    </source>
</evidence>
<comment type="similarity">
    <text evidence="2">Belongs to the plexin family.</text>
</comment>
<dbReference type="Pfam" id="PF18020">
    <property type="entry name" value="TIG_2"/>
    <property type="match status" value="1"/>
</dbReference>
<dbReference type="Gene3D" id="2.130.10.10">
    <property type="entry name" value="YVTN repeat-like/Quinoprotein amine dehydrogenase"/>
    <property type="match status" value="1"/>
</dbReference>
<dbReference type="Gene3D" id="1.10.506.10">
    <property type="entry name" value="GTPase Activation - p120gap, domain 1"/>
    <property type="match status" value="2"/>
</dbReference>
<evidence type="ECO:0000256" key="8">
    <source>
        <dbReference type="ARBA" id="ARBA00022989"/>
    </source>
</evidence>
<dbReference type="InterPro" id="IPR041362">
    <property type="entry name" value="TIG2_plexin"/>
</dbReference>
<dbReference type="InterPro" id="IPR036352">
    <property type="entry name" value="Semap_dom_sf"/>
</dbReference>
<comment type="subcellular location">
    <subcellularLocation>
        <location evidence="1">Cell membrane</location>
        <topology evidence="1">Single-pass type I membrane protein</topology>
    </subcellularLocation>
</comment>
<keyword evidence="10" id="KW-1015">Disulfide bond</keyword>
<dbReference type="CDD" id="cd00603">
    <property type="entry name" value="IPT_PCSR"/>
    <property type="match status" value="1"/>
</dbReference>
<dbReference type="GO" id="GO:0017154">
    <property type="term" value="F:semaphorin receptor activity"/>
    <property type="evidence" value="ECO:0007669"/>
    <property type="project" value="InterPro"/>
</dbReference>
<dbReference type="InterPro" id="IPR057533">
    <property type="entry name" value="PSI_Plexin-B"/>
</dbReference>
<dbReference type="SUPFAM" id="SSF81296">
    <property type="entry name" value="E set domains"/>
    <property type="match status" value="4"/>
</dbReference>
<dbReference type="GO" id="GO:0007162">
    <property type="term" value="P:negative regulation of cell adhesion"/>
    <property type="evidence" value="ECO:0007669"/>
    <property type="project" value="TreeGrafter"/>
</dbReference>
<evidence type="ECO:0000256" key="2">
    <source>
        <dbReference type="ARBA" id="ARBA00010297"/>
    </source>
</evidence>
<evidence type="ECO:0000256" key="7">
    <source>
        <dbReference type="ARBA" id="ARBA00022902"/>
    </source>
</evidence>
<dbReference type="CDD" id="cd01180">
    <property type="entry name" value="IPT_plexin_repeat1"/>
    <property type="match status" value="1"/>
</dbReference>
<evidence type="ECO:0000256" key="1">
    <source>
        <dbReference type="ARBA" id="ARBA00004251"/>
    </source>
</evidence>
<evidence type="ECO:0000256" key="4">
    <source>
        <dbReference type="ARBA" id="ARBA00022692"/>
    </source>
</evidence>
<dbReference type="GO" id="GO:0030334">
    <property type="term" value="P:regulation of cell migration"/>
    <property type="evidence" value="ECO:0007669"/>
    <property type="project" value="TreeGrafter"/>
</dbReference>
<dbReference type="PANTHER" id="PTHR22625:SF33">
    <property type="entry name" value="PLEXIN-B3"/>
    <property type="match status" value="1"/>
</dbReference>